<accession>A0A3S4MGU0</accession>
<evidence type="ECO:0000313" key="1">
    <source>
        <dbReference type="EMBL" id="VEC01069.1"/>
    </source>
</evidence>
<organism evidence="1 2">
    <name type="scientific">Cedecea lapagei</name>
    <dbReference type="NCBI Taxonomy" id="158823"/>
    <lineage>
        <taxon>Bacteria</taxon>
        <taxon>Pseudomonadati</taxon>
        <taxon>Pseudomonadota</taxon>
        <taxon>Gammaproteobacteria</taxon>
        <taxon>Enterobacterales</taxon>
        <taxon>Enterobacteriaceae</taxon>
        <taxon>Cedecea</taxon>
    </lineage>
</organism>
<dbReference type="AlphaFoldDB" id="A0A3S4MGU0"/>
<sequence length="44" mass="4861">MSFFYLRPGALALAAPCYLVNKCTAIHVQNTIGRGQRFLAVGYQ</sequence>
<gene>
    <name evidence="1" type="ORF">NCTC11466_03996</name>
</gene>
<protein>
    <submittedName>
        <fullName evidence="1">Uncharacterized protein</fullName>
    </submittedName>
</protein>
<proteinExistence type="predicted"/>
<dbReference type="Proteomes" id="UP000274122">
    <property type="component" value="Chromosome"/>
</dbReference>
<name>A0A3S4MGU0_9ENTR</name>
<evidence type="ECO:0000313" key="2">
    <source>
        <dbReference type="Proteomes" id="UP000274122"/>
    </source>
</evidence>
<dbReference type="KEGG" id="clap:NCTC11466_03996"/>
<keyword evidence="2" id="KW-1185">Reference proteome</keyword>
<reference evidence="1 2" key="1">
    <citation type="submission" date="2018-12" db="EMBL/GenBank/DDBJ databases">
        <authorList>
            <consortium name="Pathogen Informatics"/>
        </authorList>
    </citation>
    <scope>NUCLEOTIDE SEQUENCE [LARGE SCALE GENOMIC DNA]</scope>
    <source>
        <strain evidence="1 2">NCTC11466</strain>
    </source>
</reference>
<dbReference type="EMBL" id="LR134201">
    <property type="protein sequence ID" value="VEC01069.1"/>
    <property type="molecule type" value="Genomic_DNA"/>
</dbReference>